<dbReference type="GO" id="GO:0008569">
    <property type="term" value="F:minus-end-directed microtubule motor activity"/>
    <property type="evidence" value="ECO:0000318"/>
    <property type="project" value="GO_Central"/>
</dbReference>
<evidence type="ECO:0000259" key="3">
    <source>
        <dbReference type="Pfam" id="PF08393"/>
    </source>
</evidence>
<evidence type="ECO:0000313" key="5">
    <source>
        <dbReference type="Proteomes" id="UP000001542"/>
    </source>
</evidence>
<dbReference type="PANTHER" id="PTHR10676:SF242">
    <property type="entry name" value="DYNEIN AXONEMAL HEAVY CHAIN 3"/>
    <property type="match status" value="1"/>
</dbReference>
<dbReference type="Gene3D" id="1.20.140.100">
    <property type="entry name" value="Dynein heavy chain, N-terminal domain 2"/>
    <property type="match status" value="1"/>
</dbReference>
<proteinExistence type="predicted"/>
<dbReference type="eggNOG" id="KOG3595">
    <property type="taxonomic scope" value="Eukaryota"/>
</dbReference>
<dbReference type="InterPro" id="IPR026983">
    <property type="entry name" value="DHC"/>
</dbReference>
<dbReference type="EMBL" id="DS113861">
    <property type="protein sequence ID" value="EAX94371.1"/>
    <property type="molecule type" value="Genomic_DNA"/>
</dbReference>
<dbReference type="KEGG" id="tva:4752103"/>
<dbReference type="Proteomes" id="UP000001542">
    <property type="component" value="Unassembled WGS sequence"/>
</dbReference>
<dbReference type="InterPro" id="IPR042222">
    <property type="entry name" value="Dynein_2_N"/>
</dbReference>
<feature type="coiled-coil region" evidence="1">
    <location>
        <begin position="2531"/>
        <end position="2558"/>
    </location>
</feature>
<evidence type="ECO:0000313" key="4">
    <source>
        <dbReference type="EMBL" id="EAX94371.1"/>
    </source>
</evidence>
<dbReference type="InterPro" id="IPR042228">
    <property type="entry name" value="Dynein_linker_3"/>
</dbReference>
<dbReference type="STRING" id="5722.A2FL45"/>
<gene>
    <name evidence="4" type="ORF">TVAG_068390</name>
</gene>
<dbReference type="GO" id="GO:0045505">
    <property type="term" value="F:dynein intermediate chain binding"/>
    <property type="evidence" value="ECO:0000318"/>
    <property type="project" value="GO_Central"/>
</dbReference>
<dbReference type="OrthoDB" id="10535148at2759"/>
<dbReference type="GO" id="GO:0060294">
    <property type="term" value="P:cilium movement involved in cell motility"/>
    <property type="evidence" value="ECO:0000318"/>
    <property type="project" value="GO_Central"/>
</dbReference>
<dbReference type="InParanoid" id="A2FL45"/>
<keyword evidence="1" id="KW-0175">Coiled coil</keyword>
<dbReference type="Gene3D" id="3.20.180.20">
    <property type="entry name" value="Dynein heavy chain, N-terminal domain 2"/>
    <property type="match status" value="1"/>
</dbReference>
<feature type="coiled-coil region" evidence="1">
    <location>
        <begin position="755"/>
        <end position="800"/>
    </location>
</feature>
<dbReference type="InterPro" id="IPR013602">
    <property type="entry name" value="Dynein_heavy_linker"/>
</dbReference>
<evidence type="ECO:0000256" key="1">
    <source>
        <dbReference type="SAM" id="Coils"/>
    </source>
</evidence>
<dbReference type="PANTHER" id="PTHR10676">
    <property type="entry name" value="DYNEIN HEAVY CHAIN FAMILY PROTEIN"/>
    <property type="match status" value="1"/>
</dbReference>
<feature type="region of interest" description="Disordered" evidence="2">
    <location>
        <begin position="2349"/>
        <end position="2368"/>
    </location>
</feature>
<dbReference type="VEuPathDB" id="TrichDB:TVAGG3_0846970"/>
<dbReference type="Pfam" id="PF08393">
    <property type="entry name" value="DHC_N2"/>
    <property type="match status" value="1"/>
</dbReference>
<dbReference type="VEuPathDB" id="TrichDB:TVAG_068390"/>
<keyword evidence="5" id="KW-1185">Reference proteome</keyword>
<protein>
    <recommendedName>
        <fullName evidence="3">Dynein heavy chain linker domain-containing protein</fullName>
    </recommendedName>
</protein>
<dbReference type="SMR" id="A2FL45"/>
<evidence type="ECO:0000256" key="2">
    <source>
        <dbReference type="SAM" id="MobiDB-lite"/>
    </source>
</evidence>
<dbReference type="Gene3D" id="1.20.58.1120">
    <property type="match status" value="1"/>
</dbReference>
<sequence length="3445" mass="399574">MASTQFKNLAKAMREFVQNSQKYPNSIDSFWPKLRVAFIEVKNKGLTTDLSPETYDDLQVIKNTKGFSENIGEKLMCSVYPAMKLQNTVIDFDDNMQPLIHIRAPAIPIQKSPRNSTRKSVEIPNLLPSRNIPPLPQTSRVHRPKSIIPSDVPLKPFPPFVPKDIKPAGDFISSLKLPKEIETEITKQEIPWNDNFVLNNETDALTYVGAVDPKNDFLQFHVGQVDKSDPYSFKLYRRLDDNTNEFHSMTKRGVFSAKSTGESDFTPIDQYVTNKSQYNMITTIKFFSQFKMYKYFKYWRNRSIRKTFQRRLDSFIDTCWSAKLSFPPIYFKIRNDLNSLRSISVFPIKDSGEVEFQKEYTLLDTAREDFADKINLISKEIYQLLSKFANDVNSKYNDLVSNANTSYITEKKIPSDIYYMHKMPRKKSLSLVEEKQRKIDHIVRVQRAKSEVEKIRNFFMVCDKTVLQFFLNMFENQFHTFAKTFYDSSHTMLMHLELNYEGNDIAFSPNKTSMIKLVNEHIETLFMYLSNFSRPCLIDPRGYEKELTMSPKTSILKNFIQNHDQFKSDYNNLIKSINDSYSDAEETLKLYQTSARFIYDFKEQWEEMKEKDVDPSIYINNITKLTNTLEEVETFKGTYVHKQLLVDIRALRSFLVEYTRKSIDENNTILFRKFEFICTNFIQDVTDLMNGMKYFGETLEENAKFNVGISKAESEIPNLKSTIELVESIFKRAQTSVPLLVPNLLIHLKNVRNINKKFEETLEYAKLRVKQKREEVINQLKENQKKLENRLEDLDNLNKTKYSKVDVNAQPENAISDLESVIAISDELLNDIEAFKVTAFQLEYSEYNFDLRTKIKADLNKNLENWKTYNNFMNELTSITETPIMDIDILTFMHFINQHSEREMRSVHHPLYDRMANHYALLYQYMPFFNIISKIKLTQEIWEGIFDILEKSKENMKKITTKAFLDQSILAHIDKIKIYIMNLQQQADLSQTFDKYILQMKALVLDVKPSLTIKPPIITFPSIYEALTTCENFQLYLRTLKDSQFYSSIEKQVLYWEAVLFQLGRIFHYLLMFQTKYVILSETTSALFGEIHFPHEEQSKAFIDKWYNDLIKQVKFDPHVMQLIVPVDPNDPQASDPRHKKVVIEAINFADVLHRDFKKESLDTKDPPPVVNKDYDKPIYCGADPYFRGENLVQCLEEGTTRCEYILSNATYLLDQQRQKFPRFFFCTDKNVIDIMLACTNIKFIVNDLIPIFPSLSHFQTTTNKDIETIMGIIATNGEMIQFRADFPYTGLQVVDILQRVEEEMQNSVRASILDAISAREYTPPKQWMIRYPTQSLLIAESTYFSQVINPAITRGKERTDWKALIQKNQDFLKSATEIMSKSSLKCSSIAALASLKIRHRDIIEELMNTDENLNIDSFIWKCHLRHSLTNQTGNEEIMTNIGNLSFKYGYELISHADIGPLTDSEDEAMLSLASCMVNAEFSMCKQMNGVRNIVKSFADFVGLPCFKMSSKIISNVFPGAASCKCVIRLTDVKDLPAAFPNFFGLLESQTKVMKCESHFRKLELNKWQTLIHIDEEKVPTWLMTRLRPIYLQKVNPQDFIKKINQIRPDIPIPSTISTEYLSMAIKQFNARGLINGYHVKEEGLSQHMFYFDVGEYILTNQIVIPKEPISVTIPTFIKAKIDELTVIFDKFDAFAPHSQSPDYPNIPYATTIDILARDHQMSMICIYAALKESIAIAKFQLVSISDDLIKFECVGCRPVALNISSKAEKLGAGAWISPEPSVFDFLQIALQQPEISSVYNQLEPLVRVYVNGILDTDEDIVNSCLSKINLIRRFLKENAAAAAITTIEAVFGNGDRESLGLTKQFELETPFAMNIPIVIQSDLSSGKRKYLKNLILQKTKPEDVVYFSSAFNECVDMSMMNNLEFITRGLYGPNFDGEIYIVVFDVQEAIFEMKKFIKALVMFGSLFFRTFDKYQNVRGIHLICTTTDISLFNDMGVQYYLITEFPKFDINLNETIDTKAVRKESLDKLKEEIAKNNDYHKAIEFSKVVPKIKDESDYFVLTSLYFGLETATKCAECYNFNKNNVKRLLNKNKNDMMYLSDKIFVSQIQECMKLNLSAILVCENSYPVTKLKDCQYFVVNNRFKTQLFSCLVKAGENKQKTAILFDLQALNPYEVYNVLDLFMFNSDSSDYSTYFELADLQIFKYYYDPKSQDLPIIPEILKSISFFVLVNNELYEKIPNLFKKKMITIRYENCDDIMEEEIKHKEITDIFKPFISISPYLFDDILKMRNDFFKQKIVKFEEKVSKLIDHCESFVEMKKMIEDISNGTVISEEQEHKILEQKENLRMKSEDDKNRLSQLQKEVDDKRRKISENKNKLNKNIVEDFESTVNSISSFTSLEQRKMMHAFNKKDEISEFSKLFVDMFSFVGVNNLTECYGEKEDTKLVSAIKKFKLDSPDKFQFTKIESWGLKKSSQPEKLLRKLQSNRETFRSDIPLVNYLIDFIHICVTYVELNDTNMELQNSLEDPLNEIEKVQTKVEKDEKELTNLTNRLETQTKNGKCPKWIMDAFLVNPQNVTKILESVEQFMINLSKMNKQIESCDKALIVWCAIFTAFEFGFGKLNQKERNEIYNKIGIDAAVFSSPFRLLEQFISFDIFAPVTKKLSLFSPLSENELISNSTTIIFSSLLSYDSILGTKLLPGNYSLPGYDLPAPFLVYYDPLDLIVETIIGNYKNCSCCFISSKDSVYSVFIHALSNGYPLIVYIDSLDNLNDFFTFARHTMIQYLSTKVITFDGEDSKINENTKIFFVTEIPDLLQNQRKDFVLVDCSITNVNQTKWFEMATVFTINSQIKDTYIKDINSIDTCSKQVISLLDQFKDLKDWEFLFTNNDYLMSYQKNVDLFNDSYRIIHNSVNNLTQMNALSNEHPNAIFRYKQFTGLCQSLASSHELTKSNDKLSQEKNVSYQLQVISALQEFTKSRDGASMAPMTTLTGFPEMTLYFTNIIYSFERVQFLVDFETKYMKNNVQNQYLLFEQYFPGVGDRPITSNLQRLMNHVASRFMNVPRSFYTFCTPDTLPMPGNRPVLIILDSLIPTDLYSRAMSQFLTTKDMTLLTIGSFSNASLSTPMSVNTIIKGCHEKNAMLLVIFDEMMPNYIIPSLLHFTHINKFSNYYILVSEMLYDKLPHIPNALITRVSRPTSLFGASRFLNITPYFHRMNAKSLKPFLYFNLLLSHRRDYPLRLQHILPMLLYTKEFWETNGMNVSMTRNLWMKIIASLFATLTDRDVVKESYSNLLNKFFKDAIPMMPSQAKIDYYNDSNYSTELPPSPYDVGMLVSFGDEFKIPETPSWTKQIENKFFVIGKVHNAEFVIENAVLHNARFSNEMIGVNGTYMLTLSVLDKEPEHNISPYTVNIDVFDGNEKVGSVTTLFNGNTEILSYGSVFIQLPQNE</sequence>
<dbReference type="GO" id="GO:0097729">
    <property type="term" value="C:9+2 motile cilium"/>
    <property type="evidence" value="ECO:0000318"/>
    <property type="project" value="GO_Central"/>
</dbReference>
<feature type="domain" description="Dynein heavy chain linker" evidence="3">
    <location>
        <begin position="854"/>
        <end position="1314"/>
    </location>
</feature>
<accession>A2FL45</accession>
<organism evidence="4 5">
    <name type="scientific">Trichomonas vaginalis (strain ATCC PRA-98 / G3)</name>
    <dbReference type="NCBI Taxonomy" id="412133"/>
    <lineage>
        <taxon>Eukaryota</taxon>
        <taxon>Metamonada</taxon>
        <taxon>Parabasalia</taxon>
        <taxon>Trichomonadida</taxon>
        <taxon>Trichomonadidae</taxon>
        <taxon>Trichomonas</taxon>
    </lineage>
</organism>
<dbReference type="FunFam" id="1.20.58.1120:FF:000039">
    <property type="match status" value="1"/>
</dbReference>
<reference evidence="4" key="1">
    <citation type="submission" date="2006-10" db="EMBL/GenBank/DDBJ databases">
        <authorList>
            <person name="Amadeo P."/>
            <person name="Zhao Q."/>
            <person name="Wortman J."/>
            <person name="Fraser-Liggett C."/>
            <person name="Carlton J."/>
        </authorList>
    </citation>
    <scope>NUCLEOTIDE SEQUENCE</scope>
    <source>
        <strain evidence="4">G3</strain>
    </source>
</reference>
<dbReference type="RefSeq" id="XP_001307301.1">
    <property type="nucleotide sequence ID" value="XM_001307300.1"/>
</dbReference>
<dbReference type="GO" id="GO:0051959">
    <property type="term" value="F:dynein light intermediate chain binding"/>
    <property type="evidence" value="ECO:0000318"/>
    <property type="project" value="GO_Central"/>
</dbReference>
<reference evidence="4" key="2">
    <citation type="journal article" date="2007" name="Science">
        <title>Draft genome sequence of the sexually transmitted pathogen Trichomonas vaginalis.</title>
        <authorList>
            <person name="Carlton J.M."/>
            <person name="Hirt R.P."/>
            <person name="Silva J.C."/>
            <person name="Delcher A.L."/>
            <person name="Schatz M."/>
            <person name="Zhao Q."/>
            <person name="Wortman J.R."/>
            <person name="Bidwell S.L."/>
            <person name="Alsmark U.C.M."/>
            <person name="Besteiro S."/>
            <person name="Sicheritz-Ponten T."/>
            <person name="Noel C.J."/>
            <person name="Dacks J.B."/>
            <person name="Foster P.G."/>
            <person name="Simillion C."/>
            <person name="Van de Peer Y."/>
            <person name="Miranda-Saavedra D."/>
            <person name="Barton G.J."/>
            <person name="Westrop G.D."/>
            <person name="Mueller S."/>
            <person name="Dessi D."/>
            <person name="Fiori P.L."/>
            <person name="Ren Q."/>
            <person name="Paulsen I."/>
            <person name="Zhang H."/>
            <person name="Bastida-Corcuera F.D."/>
            <person name="Simoes-Barbosa A."/>
            <person name="Brown M.T."/>
            <person name="Hayes R.D."/>
            <person name="Mukherjee M."/>
            <person name="Okumura C.Y."/>
            <person name="Schneider R."/>
            <person name="Smith A.J."/>
            <person name="Vanacova S."/>
            <person name="Villalvazo M."/>
            <person name="Haas B.J."/>
            <person name="Pertea M."/>
            <person name="Feldblyum T.V."/>
            <person name="Utterback T.R."/>
            <person name="Shu C.L."/>
            <person name="Osoegawa K."/>
            <person name="de Jong P.J."/>
            <person name="Hrdy I."/>
            <person name="Horvathova L."/>
            <person name="Zubacova Z."/>
            <person name="Dolezal P."/>
            <person name="Malik S.B."/>
            <person name="Logsdon J.M. Jr."/>
            <person name="Henze K."/>
            <person name="Gupta A."/>
            <person name="Wang C.C."/>
            <person name="Dunne R.L."/>
            <person name="Upcroft J.A."/>
            <person name="Upcroft P."/>
            <person name="White O."/>
            <person name="Salzberg S.L."/>
            <person name="Tang P."/>
            <person name="Chiu C.-H."/>
            <person name="Lee Y.-S."/>
            <person name="Embley T.M."/>
            <person name="Coombs G.H."/>
            <person name="Mottram J.C."/>
            <person name="Tachezy J."/>
            <person name="Fraser-Liggett C.M."/>
            <person name="Johnson P.J."/>
        </authorList>
    </citation>
    <scope>NUCLEOTIDE SEQUENCE [LARGE SCALE GENOMIC DNA]</scope>
    <source>
        <strain evidence="4">G3</strain>
    </source>
</reference>
<name>A2FL45_TRIV3</name>
<dbReference type="FunFam" id="3.20.180.20:FF:000006">
    <property type="entry name" value="Dynein heavy chain family protein"/>
    <property type="match status" value="1"/>
</dbReference>
<dbReference type="GO" id="GO:0036156">
    <property type="term" value="C:inner dynein arm"/>
    <property type="evidence" value="ECO:0000318"/>
    <property type="project" value="GO_Central"/>
</dbReference>